<sequence>MQSTSEEVPLSQISLSAIPCNEQQLPFNDQQLLDFYEHSLARAFQQVEELKRIRRSRKVGTWKGSCMCFDSSASSRLTSMSVRKSSDVFKKSGGSHGRRPSRMTSIQIGDPKEEPLTSDGLMLAVDKFLTAEFRR</sequence>
<accession>A9NZG7</accession>
<organism evidence="2">
    <name type="scientific">Picea sitchensis</name>
    <name type="common">Sitka spruce</name>
    <name type="synonym">Pinus sitchensis</name>
    <dbReference type="NCBI Taxonomy" id="3332"/>
    <lineage>
        <taxon>Eukaryota</taxon>
        <taxon>Viridiplantae</taxon>
        <taxon>Streptophyta</taxon>
        <taxon>Embryophyta</taxon>
        <taxon>Tracheophyta</taxon>
        <taxon>Spermatophyta</taxon>
        <taxon>Pinopsida</taxon>
        <taxon>Pinidae</taxon>
        <taxon>Conifers I</taxon>
        <taxon>Pinales</taxon>
        <taxon>Pinaceae</taxon>
        <taxon>Picea</taxon>
    </lineage>
</organism>
<dbReference type="OMA" id="AIPCNEQ"/>
<name>A9NZG7_PICSI</name>
<proteinExistence type="evidence at transcript level"/>
<reference evidence="2" key="1">
    <citation type="journal article" date="2008" name="BMC Genomics">
        <title>A conifer genomics resource of 200,000 spruce (Picea spp.) ESTs and 6,464 high-quality, sequence-finished full-length cDNAs for Sitka spruce (Picea sitchensis).</title>
        <authorList>
            <person name="Ralph S.G."/>
            <person name="Chun H.J."/>
            <person name="Kolosova N."/>
            <person name="Cooper D."/>
            <person name="Oddy C."/>
            <person name="Ritland C.E."/>
            <person name="Kirkpatrick R."/>
            <person name="Moore R."/>
            <person name="Barber S."/>
            <person name="Holt R.A."/>
            <person name="Jones S.J."/>
            <person name="Marra M.A."/>
            <person name="Douglas C.J."/>
            <person name="Ritland K."/>
            <person name="Bohlmann J."/>
        </authorList>
    </citation>
    <scope>NUCLEOTIDE SEQUENCE</scope>
    <source>
        <tissue evidence="2">Bark</tissue>
    </source>
</reference>
<evidence type="ECO:0000256" key="1">
    <source>
        <dbReference type="SAM" id="MobiDB-lite"/>
    </source>
</evidence>
<evidence type="ECO:0000313" key="2">
    <source>
        <dbReference type="EMBL" id="ABK26028.1"/>
    </source>
</evidence>
<dbReference type="AlphaFoldDB" id="A9NZG7"/>
<feature type="region of interest" description="Disordered" evidence="1">
    <location>
        <begin position="84"/>
        <end position="114"/>
    </location>
</feature>
<protein>
    <submittedName>
        <fullName evidence="2">Uncharacterized protein</fullName>
    </submittedName>
</protein>
<dbReference type="EMBL" id="EF086772">
    <property type="protein sequence ID" value="ABK26028.1"/>
    <property type="molecule type" value="mRNA"/>
</dbReference>